<dbReference type="NCBIfam" id="TIGR03619">
    <property type="entry name" value="F420_Rv2161c"/>
    <property type="match status" value="1"/>
</dbReference>
<accession>A0ABV9YSE2</accession>
<dbReference type="InterPro" id="IPR050172">
    <property type="entry name" value="SsuD_RutA_monooxygenase"/>
</dbReference>
<keyword evidence="4" id="KW-0503">Monooxygenase</keyword>
<dbReference type="Proteomes" id="UP001595947">
    <property type="component" value="Unassembled WGS sequence"/>
</dbReference>
<dbReference type="GO" id="GO:0016491">
    <property type="term" value="F:oxidoreductase activity"/>
    <property type="evidence" value="ECO:0007669"/>
    <property type="project" value="UniProtKB-KW"/>
</dbReference>
<dbReference type="InterPro" id="IPR036661">
    <property type="entry name" value="Luciferase-like_sf"/>
</dbReference>
<feature type="domain" description="Luciferase-like" evidence="5">
    <location>
        <begin position="18"/>
        <end position="222"/>
    </location>
</feature>
<dbReference type="PANTHER" id="PTHR42847:SF4">
    <property type="entry name" value="ALKANESULFONATE MONOOXYGENASE-RELATED"/>
    <property type="match status" value="1"/>
</dbReference>
<keyword evidence="3 6" id="KW-0560">Oxidoreductase</keyword>
<name>A0ABV9YSE2_9PSEU</name>
<evidence type="ECO:0000313" key="6">
    <source>
        <dbReference type="EMBL" id="MFC5064817.1"/>
    </source>
</evidence>
<dbReference type="PANTHER" id="PTHR42847">
    <property type="entry name" value="ALKANESULFONATE MONOOXYGENASE"/>
    <property type="match status" value="1"/>
</dbReference>
<dbReference type="InterPro" id="IPR019921">
    <property type="entry name" value="Lucif-like_OxRdtase_Rv2161c"/>
</dbReference>
<dbReference type="RefSeq" id="WP_378038161.1">
    <property type="nucleotide sequence ID" value="NZ_JBHSIV010000027.1"/>
</dbReference>
<evidence type="ECO:0000256" key="4">
    <source>
        <dbReference type="ARBA" id="ARBA00023033"/>
    </source>
</evidence>
<keyword evidence="2" id="KW-0288">FMN</keyword>
<evidence type="ECO:0000313" key="7">
    <source>
        <dbReference type="Proteomes" id="UP001595947"/>
    </source>
</evidence>
<dbReference type="Gene3D" id="3.20.20.30">
    <property type="entry name" value="Luciferase-like domain"/>
    <property type="match status" value="1"/>
</dbReference>
<keyword evidence="1" id="KW-0285">Flavoprotein</keyword>
<reference evidence="7" key="1">
    <citation type="journal article" date="2019" name="Int. J. Syst. Evol. Microbiol.">
        <title>The Global Catalogue of Microorganisms (GCM) 10K type strain sequencing project: providing services to taxonomists for standard genome sequencing and annotation.</title>
        <authorList>
            <consortium name="The Broad Institute Genomics Platform"/>
            <consortium name="The Broad Institute Genome Sequencing Center for Infectious Disease"/>
            <person name="Wu L."/>
            <person name="Ma J."/>
        </authorList>
    </citation>
    <scope>NUCLEOTIDE SEQUENCE [LARGE SCALE GENOMIC DNA]</scope>
    <source>
        <strain evidence="7">CGMCC 4.7093</strain>
    </source>
</reference>
<evidence type="ECO:0000256" key="2">
    <source>
        <dbReference type="ARBA" id="ARBA00022643"/>
    </source>
</evidence>
<dbReference type="Pfam" id="PF00296">
    <property type="entry name" value="Bac_luciferase"/>
    <property type="match status" value="1"/>
</dbReference>
<dbReference type="InterPro" id="IPR011251">
    <property type="entry name" value="Luciferase-like_dom"/>
</dbReference>
<evidence type="ECO:0000256" key="1">
    <source>
        <dbReference type="ARBA" id="ARBA00022630"/>
    </source>
</evidence>
<comment type="caution">
    <text evidence="6">The sequence shown here is derived from an EMBL/GenBank/DDBJ whole genome shotgun (WGS) entry which is preliminary data.</text>
</comment>
<protein>
    <submittedName>
        <fullName evidence="6">TIGR03619 family F420-dependent LLM class oxidoreductase</fullName>
        <ecNumber evidence="6">1.-.-.-</ecNumber>
    </submittedName>
</protein>
<dbReference type="SUPFAM" id="SSF51679">
    <property type="entry name" value="Bacterial luciferase-like"/>
    <property type="match status" value="1"/>
</dbReference>
<keyword evidence="7" id="KW-1185">Reference proteome</keyword>
<organism evidence="6 7">
    <name type="scientific">Actinomycetospora atypica</name>
    <dbReference type="NCBI Taxonomy" id="1290095"/>
    <lineage>
        <taxon>Bacteria</taxon>
        <taxon>Bacillati</taxon>
        <taxon>Actinomycetota</taxon>
        <taxon>Actinomycetes</taxon>
        <taxon>Pseudonocardiales</taxon>
        <taxon>Pseudonocardiaceae</taxon>
        <taxon>Actinomycetospora</taxon>
    </lineage>
</organism>
<sequence>MEIGVHATCTDETLRPDEVAVLVEQAGIDALHFGEHSHIPVGRDSESPAEGMPREWARLPDLLIALTTAALATTRLRVSSAVIQLALREPITTAKALATIDVLSRGRLDLIVGHGAITEQMRNHGVDPGTRYDLVRERMLAMREIWREEEASFHGKFVRFDSILSWPKPVQPGGVPLFFGGNSPGSEERALEYGDGWAPLALAGVPDRIRTLRNAGHQLRVVAVGVPTDRAGVEEYAAAGADRIVFRLASAMPGEIERSLDEVRSAAAAVV</sequence>
<gene>
    <name evidence="6" type="ORF">ACFPBZ_21520</name>
</gene>
<dbReference type="EMBL" id="JBHSIV010000027">
    <property type="protein sequence ID" value="MFC5064817.1"/>
    <property type="molecule type" value="Genomic_DNA"/>
</dbReference>
<evidence type="ECO:0000259" key="5">
    <source>
        <dbReference type="Pfam" id="PF00296"/>
    </source>
</evidence>
<evidence type="ECO:0000256" key="3">
    <source>
        <dbReference type="ARBA" id="ARBA00023002"/>
    </source>
</evidence>
<dbReference type="EC" id="1.-.-.-" evidence="6"/>
<proteinExistence type="predicted"/>